<dbReference type="PANTHER" id="PTHR46401">
    <property type="entry name" value="GLYCOSYLTRANSFERASE WBBK-RELATED"/>
    <property type="match status" value="1"/>
</dbReference>
<dbReference type="PANTHER" id="PTHR46401:SF2">
    <property type="entry name" value="GLYCOSYLTRANSFERASE WBBK-RELATED"/>
    <property type="match status" value="1"/>
</dbReference>
<dbReference type="Gene3D" id="3.40.50.2000">
    <property type="entry name" value="Glycogen Phosphorylase B"/>
    <property type="match status" value="1"/>
</dbReference>
<dbReference type="RefSeq" id="WP_196934689.1">
    <property type="nucleotide sequence ID" value="NZ_MU158698.1"/>
</dbReference>
<dbReference type="AlphaFoldDB" id="A0A928US84"/>
<sequence length="386" mass="44586">MKYSSNEKTIVVSAVNLIEAGTLAILRECLGYLSELADGGNYRVIAVVYSKDLVNFPNIEYIETQWPKKRWINRLCFEYVSMKEISKEIGHVSLWLSLHDTTPNVVAERRAVYCHNPFPFYKWKWRESLFAPKIVLFALFSKFIYRKNIHKNNFVIVQQQWLKDEFIKLFGLSKEELIVALPDAPKNEEFVGFELDKDPSLYSFIFAGSPNSHKNFEIICKASNILQNELGSGKFSVYITVKGTENKYAEYLYNNWSKVDSLKFIGFQDRKSMFDYYNSSNCLIFPSKVETWGLPITEFSAFNKPMLLADLPYAHETAAGSKFVSFFDADSPEALAIQMKQLISGDESFLKPVESKPIEEPTARSWKELFEILLEDRKKENLITNS</sequence>
<dbReference type="InterPro" id="IPR001296">
    <property type="entry name" value="Glyco_trans_1"/>
</dbReference>
<dbReference type="Pfam" id="PF00534">
    <property type="entry name" value="Glycos_transf_1"/>
    <property type="match status" value="1"/>
</dbReference>
<dbReference type="Proteomes" id="UP000616201">
    <property type="component" value="Unassembled WGS sequence"/>
</dbReference>
<reference evidence="3" key="1">
    <citation type="submission" date="2018-02" db="EMBL/GenBank/DDBJ databases">
        <authorList>
            <person name="Vasarhelyi B.M."/>
            <person name="Deshmukh S."/>
            <person name="Balint B."/>
            <person name="Kukolya J."/>
        </authorList>
    </citation>
    <scope>NUCLEOTIDE SEQUENCE</scope>
    <source>
        <strain evidence="3">KB22</strain>
    </source>
</reference>
<organism evidence="3 4">
    <name type="scientific">Sphingobacterium hungaricum</name>
    <dbReference type="NCBI Taxonomy" id="2082723"/>
    <lineage>
        <taxon>Bacteria</taxon>
        <taxon>Pseudomonadati</taxon>
        <taxon>Bacteroidota</taxon>
        <taxon>Sphingobacteriia</taxon>
        <taxon>Sphingobacteriales</taxon>
        <taxon>Sphingobacteriaceae</taxon>
        <taxon>Sphingobacterium</taxon>
    </lineage>
</organism>
<dbReference type="SUPFAM" id="SSF53756">
    <property type="entry name" value="UDP-Glycosyltransferase/glycogen phosphorylase"/>
    <property type="match status" value="1"/>
</dbReference>
<dbReference type="GO" id="GO:0009103">
    <property type="term" value="P:lipopolysaccharide biosynthetic process"/>
    <property type="evidence" value="ECO:0007669"/>
    <property type="project" value="TreeGrafter"/>
</dbReference>
<evidence type="ECO:0000259" key="2">
    <source>
        <dbReference type="Pfam" id="PF00534"/>
    </source>
</evidence>
<dbReference type="EMBL" id="PRDK01000001">
    <property type="protein sequence ID" value="MBE8712351.1"/>
    <property type="molecule type" value="Genomic_DNA"/>
</dbReference>
<evidence type="ECO:0000256" key="1">
    <source>
        <dbReference type="ARBA" id="ARBA00022679"/>
    </source>
</evidence>
<name>A0A928US84_9SPHI</name>
<gene>
    <name evidence="3" type="ORF">C4F49_01475</name>
</gene>
<evidence type="ECO:0000313" key="4">
    <source>
        <dbReference type="Proteomes" id="UP000616201"/>
    </source>
</evidence>
<accession>A0A928US84</accession>
<keyword evidence="1" id="KW-0808">Transferase</keyword>
<protein>
    <submittedName>
        <fullName evidence="3">Glycosyltransferase</fullName>
    </submittedName>
</protein>
<comment type="caution">
    <text evidence="3">The sequence shown here is derived from an EMBL/GenBank/DDBJ whole genome shotgun (WGS) entry which is preliminary data.</text>
</comment>
<dbReference type="GO" id="GO:0016757">
    <property type="term" value="F:glycosyltransferase activity"/>
    <property type="evidence" value="ECO:0007669"/>
    <property type="project" value="InterPro"/>
</dbReference>
<feature type="domain" description="Glycosyl transferase family 1" evidence="2">
    <location>
        <begin position="197"/>
        <end position="347"/>
    </location>
</feature>
<proteinExistence type="predicted"/>
<evidence type="ECO:0000313" key="3">
    <source>
        <dbReference type="EMBL" id="MBE8712351.1"/>
    </source>
</evidence>
<keyword evidence="4" id="KW-1185">Reference proteome</keyword>